<dbReference type="Pfam" id="PF01313">
    <property type="entry name" value="Bac_export_3"/>
    <property type="match status" value="1"/>
</dbReference>
<dbReference type="AlphaFoldDB" id="A0A1S8GQC9"/>
<evidence type="ECO:0000256" key="1">
    <source>
        <dbReference type="ARBA" id="ARBA00004651"/>
    </source>
</evidence>
<evidence type="ECO:0000256" key="5">
    <source>
        <dbReference type="ARBA" id="ARBA00022989"/>
    </source>
</evidence>
<dbReference type="PANTHER" id="PTHR34040:SF2">
    <property type="entry name" value="FLAGELLAR BIOSYNTHETIC PROTEIN FLIQ"/>
    <property type="match status" value="1"/>
</dbReference>
<keyword evidence="8" id="KW-0969">Cilium</keyword>
<gene>
    <name evidence="8" type="ORF">AL01_04085</name>
</gene>
<proteinExistence type="inferred from homology"/>
<accession>A0A1S8GQC9</accession>
<keyword evidence="4 7" id="KW-0812">Transmembrane</keyword>
<dbReference type="PANTHER" id="PTHR34040">
    <property type="entry name" value="FLAGELLAR BIOSYNTHETIC PROTEIN FLIQ"/>
    <property type="match status" value="1"/>
</dbReference>
<comment type="subcellular location">
    <subcellularLocation>
        <location evidence="1">Cell membrane</location>
        <topology evidence="1">Multi-pass membrane protein</topology>
    </subcellularLocation>
</comment>
<dbReference type="InterPro" id="IPR002191">
    <property type="entry name" value="Bac_export_3"/>
</dbReference>
<evidence type="ECO:0000256" key="4">
    <source>
        <dbReference type="ARBA" id="ARBA00022692"/>
    </source>
</evidence>
<keyword evidence="8" id="KW-0282">Flagellum</keyword>
<sequence length="91" mass="9587">MGHAVDVQEVLRQTLLVAVKLGAPSLLASLLAGLCVSLFQAMTQISEATLSFVPKFIAATATLILTASFMHATIHAYAEMIFDQLIKAGGV</sequence>
<comment type="similarity">
    <text evidence="2">Belongs to the FliQ/MopD/SpaQ family.</text>
</comment>
<organism evidence="8 9">
    <name type="scientific">Bombella intestini</name>
    <dbReference type="NCBI Taxonomy" id="1539051"/>
    <lineage>
        <taxon>Bacteria</taxon>
        <taxon>Pseudomonadati</taxon>
        <taxon>Pseudomonadota</taxon>
        <taxon>Alphaproteobacteria</taxon>
        <taxon>Acetobacterales</taxon>
        <taxon>Acetobacteraceae</taxon>
        <taxon>Bombella</taxon>
    </lineage>
</organism>
<dbReference type="RefSeq" id="WP_077396143.1">
    <property type="nucleotide sequence ID" value="NZ_JATM01000002.1"/>
</dbReference>
<dbReference type="PIRSF" id="PIRSF004669">
    <property type="entry name" value="FliQ"/>
    <property type="match status" value="1"/>
</dbReference>
<reference evidence="8 9" key="1">
    <citation type="journal article" date="2016" name="PLoS ONE">
        <title>Whole-Genome Sequence Analysis of Bombella intestini LMG 28161T, a Novel Acetic Acid Bacterium Isolated from the Crop of a Red-Tailed Bumble Bee, Bombus lapidarius.</title>
        <authorList>
            <person name="Li L."/>
            <person name="Illeghems K."/>
            <person name="Van Kerrebroeck S."/>
            <person name="Borremans W."/>
            <person name="Cleenwerck I."/>
            <person name="Smagghe G."/>
            <person name="De Vuyst L."/>
            <person name="Vandamme P."/>
        </authorList>
    </citation>
    <scope>NUCLEOTIDE SEQUENCE [LARGE SCALE GENOMIC DNA]</scope>
    <source>
        <strain evidence="8 9">R-52487</strain>
    </source>
</reference>
<feature type="transmembrane region" description="Helical" evidence="7">
    <location>
        <begin position="21"/>
        <end position="41"/>
    </location>
</feature>
<dbReference type="PRINTS" id="PR00952">
    <property type="entry name" value="TYPE3IMQPROT"/>
</dbReference>
<evidence type="ECO:0000256" key="7">
    <source>
        <dbReference type="SAM" id="Phobius"/>
    </source>
</evidence>
<dbReference type="EMBL" id="JATM01000002">
    <property type="protein sequence ID" value="OOL18918.1"/>
    <property type="molecule type" value="Genomic_DNA"/>
</dbReference>
<name>A0A1S8GQC9_9PROT</name>
<evidence type="ECO:0000313" key="8">
    <source>
        <dbReference type="EMBL" id="OOL18918.1"/>
    </source>
</evidence>
<keyword evidence="6 7" id="KW-0472">Membrane</keyword>
<dbReference type="GO" id="GO:0009306">
    <property type="term" value="P:protein secretion"/>
    <property type="evidence" value="ECO:0007669"/>
    <property type="project" value="InterPro"/>
</dbReference>
<protein>
    <submittedName>
        <fullName evidence="8">Flagellar biosynthesis protein FliQ</fullName>
    </submittedName>
</protein>
<keyword evidence="8" id="KW-0966">Cell projection</keyword>
<comment type="caution">
    <text evidence="8">The sequence shown here is derived from an EMBL/GenBank/DDBJ whole genome shotgun (WGS) entry which is preliminary data.</text>
</comment>
<evidence type="ECO:0000256" key="6">
    <source>
        <dbReference type="ARBA" id="ARBA00023136"/>
    </source>
</evidence>
<evidence type="ECO:0000256" key="2">
    <source>
        <dbReference type="ARBA" id="ARBA00006156"/>
    </source>
</evidence>
<keyword evidence="9" id="KW-1185">Reference proteome</keyword>
<feature type="transmembrane region" description="Helical" evidence="7">
    <location>
        <begin position="56"/>
        <end position="78"/>
    </location>
</feature>
<keyword evidence="5 7" id="KW-1133">Transmembrane helix</keyword>
<dbReference type="GO" id="GO:0005886">
    <property type="term" value="C:plasma membrane"/>
    <property type="evidence" value="ECO:0007669"/>
    <property type="project" value="UniProtKB-SubCell"/>
</dbReference>
<dbReference type="STRING" id="1539051.AL01_04085"/>
<dbReference type="Proteomes" id="UP000200980">
    <property type="component" value="Unassembled WGS sequence"/>
</dbReference>
<evidence type="ECO:0000256" key="3">
    <source>
        <dbReference type="ARBA" id="ARBA00022475"/>
    </source>
</evidence>
<evidence type="ECO:0000313" key="9">
    <source>
        <dbReference type="Proteomes" id="UP000200980"/>
    </source>
</evidence>
<keyword evidence="3" id="KW-1003">Cell membrane</keyword>